<evidence type="ECO:0000313" key="2">
    <source>
        <dbReference type="EMBL" id="GFP86847.1"/>
    </source>
</evidence>
<dbReference type="EMBL" id="BMAC01000132">
    <property type="protein sequence ID" value="GFP86847.1"/>
    <property type="molecule type" value="Genomic_DNA"/>
</dbReference>
<evidence type="ECO:0008006" key="4">
    <source>
        <dbReference type="Google" id="ProtNLM"/>
    </source>
</evidence>
<gene>
    <name evidence="1" type="ORF">PHJA_000828400</name>
    <name evidence="2" type="ORF">PHJA_000828500</name>
</gene>
<dbReference type="OrthoDB" id="1751950at2759"/>
<dbReference type="Proteomes" id="UP000653305">
    <property type="component" value="Unassembled WGS sequence"/>
</dbReference>
<evidence type="ECO:0000313" key="3">
    <source>
        <dbReference type="Proteomes" id="UP000653305"/>
    </source>
</evidence>
<sequence length="132" mass="15238">MRLFKWTTDFNTKTESAVVPVWISLPELPLHLFHKKGLFSIAKLVGTPLKVDESTANRTRPSMARICVEVDLLKPVHEEIFIGYGGTMVKQKVVYEDLPDYGSKCHHLGHHVTNCFDDAYKRKLELNEQKWK</sequence>
<dbReference type="PANTHER" id="PTHR31286">
    <property type="entry name" value="GLYCINE-RICH CELL WALL STRUCTURAL PROTEIN 1.8-LIKE"/>
    <property type="match status" value="1"/>
</dbReference>
<evidence type="ECO:0000313" key="1">
    <source>
        <dbReference type="EMBL" id="GFP86846.1"/>
    </source>
</evidence>
<dbReference type="AlphaFoldDB" id="A0A830BJ11"/>
<dbReference type="InterPro" id="IPR040256">
    <property type="entry name" value="At4g02000-like"/>
</dbReference>
<comment type="caution">
    <text evidence="1">The sequence shown here is derived from an EMBL/GenBank/DDBJ whole genome shotgun (WGS) entry which is preliminary data.</text>
</comment>
<keyword evidence="3" id="KW-1185">Reference proteome</keyword>
<proteinExistence type="predicted"/>
<dbReference type="EMBL" id="BMAC01000132">
    <property type="protein sequence ID" value="GFP86846.1"/>
    <property type="molecule type" value="Genomic_DNA"/>
</dbReference>
<name>A0A830BJ11_9LAMI</name>
<organism evidence="1 3">
    <name type="scientific">Phtheirospermum japonicum</name>
    <dbReference type="NCBI Taxonomy" id="374723"/>
    <lineage>
        <taxon>Eukaryota</taxon>
        <taxon>Viridiplantae</taxon>
        <taxon>Streptophyta</taxon>
        <taxon>Embryophyta</taxon>
        <taxon>Tracheophyta</taxon>
        <taxon>Spermatophyta</taxon>
        <taxon>Magnoliopsida</taxon>
        <taxon>eudicotyledons</taxon>
        <taxon>Gunneridae</taxon>
        <taxon>Pentapetalae</taxon>
        <taxon>asterids</taxon>
        <taxon>lamiids</taxon>
        <taxon>Lamiales</taxon>
        <taxon>Orobanchaceae</taxon>
        <taxon>Orobanchaceae incertae sedis</taxon>
        <taxon>Phtheirospermum</taxon>
    </lineage>
</organism>
<accession>A0A830BJ11</accession>
<protein>
    <recommendedName>
        <fullName evidence="4">DUF4283 domain-containing protein</fullName>
    </recommendedName>
</protein>
<dbReference type="PANTHER" id="PTHR31286:SF180">
    <property type="entry name" value="OS10G0362600 PROTEIN"/>
    <property type="match status" value="1"/>
</dbReference>
<reference evidence="1" key="1">
    <citation type="submission" date="2020-07" db="EMBL/GenBank/DDBJ databases">
        <title>Ethylene signaling mediates host invasion by parasitic plants.</title>
        <authorList>
            <person name="Yoshida S."/>
        </authorList>
    </citation>
    <scope>NUCLEOTIDE SEQUENCE</scope>
    <source>
        <strain evidence="1">Okayama</strain>
    </source>
</reference>